<comment type="caution">
    <text evidence="2">The sequence shown here is derived from an EMBL/GenBank/DDBJ whole genome shotgun (WGS) entry which is preliminary data.</text>
</comment>
<reference evidence="2" key="1">
    <citation type="submission" date="2019-07" db="EMBL/GenBank/DDBJ databases">
        <title>Annotation for the trematode Paragonimus miyazaki's.</title>
        <authorList>
            <person name="Choi Y.-J."/>
        </authorList>
    </citation>
    <scope>NUCLEOTIDE SEQUENCE</scope>
    <source>
        <strain evidence="2">Japan</strain>
    </source>
</reference>
<dbReference type="Proteomes" id="UP000822476">
    <property type="component" value="Unassembled WGS sequence"/>
</dbReference>
<accession>A0A8S9Z4G0</accession>
<dbReference type="AlphaFoldDB" id="A0A8S9Z4G0"/>
<evidence type="ECO:0000313" key="3">
    <source>
        <dbReference type="Proteomes" id="UP000822476"/>
    </source>
</evidence>
<feature type="compositionally biased region" description="Polar residues" evidence="1">
    <location>
        <begin position="32"/>
        <end position="53"/>
    </location>
</feature>
<dbReference type="EMBL" id="JTDE01000917">
    <property type="protein sequence ID" value="KAF7260051.1"/>
    <property type="molecule type" value="Genomic_DNA"/>
</dbReference>
<organism evidence="2 3">
    <name type="scientific">Paragonimus skrjabini miyazakii</name>
    <dbReference type="NCBI Taxonomy" id="59628"/>
    <lineage>
        <taxon>Eukaryota</taxon>
        <taxon>Metazoa</taxon>
        <taxon>Spiralia</taxon>
        <taxon>Lophotrochozoa</taxon>
        <taxon>Platyhelminthes</taxon>
        <taxon>Trematoda</taxon>
        <taxon>Digenea</taxon>
        <taxon>Plagiorchiida</taxon>
        <taxon>Troglotremata</taxon>
        <taxon>Troglotrematidae</taxon>
        <taxon>Paragonimus</taxon>
    </lineage>
</organism>
<protein>
    <submittedName>
        <fullName evidence="2">Uncharacterized protein</fullName>
    </submittedName>
</protein>
<feature type="region of interest" description="Disordered" evidence="1">
    <location>
        <begin position="1"/>
        <end position="81"/>
    </location>
</feature>
<gene>
    <name evidence="2" type="ORF">EG68_02903</name>
</gene>
<sequence length="90" mass="9721">MAQSKLEGAALSPSPPPGTKFSAVDSEHQLQIILTQSLPDRMPSTESDTVQPPSSAPVAPMKSPPPKRSQHITARPDTDYNDKFSYCINT</sequence>
<evidence type="ECO:0000256" key="1">
    <source>
        <dbReference type="SAM" id="MobiDB-lite"/>
    </source>
</evidence>
<keyword evidence="3" id="KW-1185">Reference proteome</keyword>
<evidence type="ECO:0000313" key="2">
    <source>
        <dbReference type="EMBL" id="KAF7260051.1"/>
    </source>
</evidence>
<proteinExistence type="predicted"/>
<name>A0A8S9Z4G0_9TREM</name>